<protein>
    <submittedName>
        <fullName evidence="1">Uncharacterized protein</fullName>
    </submittedName>
</protein>
<feature type="non-terminal residue" evidence="1">
    <location>
        <position position="47"/>
    </location>
</feature>
<gene>
    <name evidence="1" type="ORF">METZ01_LOCUS133653</name>
</gene>
<evidence type="ECO:0000313" key="1">
    <source>
        <dbReference type="EMBL" id="SVA80799.1"/>
    </source>
</evidence>
<accession>A0A381YUY9</accession>
<dbReference type="AlphaFoldDB" id="A0A381YUY9"/>
<reference evidence="1" key="1">
    <citation type="submission" date="2018-05" db="EMBL/GenBank/DDBJ databases">
        <authorList>
            <person name="Lanie J.A."/>
            <person name="Ng W.-L."/>
            <person name="Kazmierczak K.M."/>
            <person name="Andrzejewski T.M."/>
            <person name="Davidsen T.M."/>
            <person name="Wayne K.J."/>
            <person name="Tettelin H."/>
            <person name="Glass J.I."/>
            <person name="Rusch D."/>
            <person name="Podicherti R."/>
            <person name="Tsui H.-C.T."/>
            <person name="Winkler M.E."/>
        </authorList>
    </citation>
    <scope>NUCLEOTIDE SEQUENCE</scope>
</reference>
<name>A0A381YUY9_9ZZZZ</name>
<feature type="non-terminal residue" evidence="1">
    <location>
        <position position="1"/>
    </location>
</feature>
<organism evidence="1">
    <name type="scientific">marine metagenome</name>
    <dbReference type="NCBI Taxonomy" id="408172"/>
    <lineage>
        <taxon>unclassified sequences</taxon>
        <taxon>metagenomes</taxon>
        <taxon>ecological metagenomes</taxon>
    </lineage>
</organism>
<dbReference type="EMBL" id="UINC01019118">
    <property type="protein sequence ID" value="SVA80799.1"/>
    <property type="molecule type" value="Genomic_DNA"/>
</dbReference>
<sequence>MNPERVRSITTISYRIWMQLVTVAGSVANMVRVEILNRHWAGHRRGF</sequence>
<proteinExistence type="predicted"/>